<dbReference type="InterPro" id="IPR036390">
    <property type="entry name" value="WH_DNA-bd_sf"/>
</dbReference>
<evidence type="ECO:0000313" key="2">
    <source>
        <dbReference type="Proteomes" id="UP001139353"/>
    </source>
</evidence>
<accession>A0A9X1YM82</accession>
<dbReference type="Pfam" id="PF13412">
    <property type="entry name" value="HTH_24"/>
    <property type="match status" value="1"/>
</dbReference>
<gene>
    <name evidence="1" type="ORF">LPC04_21785</name>
</gene>
<protein>
    <submittedName>
        <fullName evidence="1">MarR family EPS-associated transcriptional regulator</fullName>
    </submittedName>
</protein>
<dbReference type="SUPFAM" id="SSF46785">
    <property type="entry name" value="Winged helix' DNA-binding domain"/>
    <property type="match status" value="1"/>
</dbReference>
<reference evidence="1" key="1">
    <citation type="submission" date="2021-11" db="EMBL/GenBank/DDBJ databases">
        <title>BS-T2-15 a new species belonging to the Comamonadaceae family isolated from the soil of a French oak forest.</title>
        <authorList>
            <person name="Mieszkin S."/>
            <person name="Alain K."/>
        </authorList>
    </citation>
    <scope>NUCLEOTIDE SEQUENCE</scope>
    <source>
        <strain evidence="1">BS-T2-15</strain>
    </source>
</reference>
<name>A0A9X1YM82_9BURK</name>
<sequence>MNRLTHLQAGASDELELAAMRQVSAEPVGSQRELAARLGISVGKTNFLLQALLRKGLVKVENFRRSDHKIGYLYLLTPSGIAEKARLTRAFIARKEADYAHLHQQIAALKAELARGPASTGDSADAVPPHAP</sequence>
<dbReference type="RefSeq" id="WP_275684389.1">
    <property type="nucleotide sequence ID" value="NZ_JAJLJH010000008.1"/>
</dbReference>
<dbReference type="EMBL" id="JAJLJH010000008">
    <property type="protein sequence ID" value="MCK9688347.1"/>
    <property type="molecule type" value="Genomic_DNA"/>
</dbReference>
<organism evidence="1 2">
    <name type="scientific">Scleromatobacter humisilvae</name>
    <dbReference type="NCBI Taxonomy" id="2897159"/>
    <lineage>
        <taxon>Bacteria</taxon>
        <taxon>Pseudomonadati</taxon>
        <taxon>Pseudomonadota</taxon>
        <taxon>Betaproteobacteria</taxon>
        <taxon>Burkholderiales</taxon>
        <taxon>Sphaerotilaceae</taxon>
        <taxon>Scleromatobacter</taxon>
    </lineage>
</organism>
<dbReference type="AlphaFoldDB" id="A0A9X1YM82"/>
<dbReference type="NCBIfam" id="TIGR04176">
    <property type="entry name" value="MarR_EPS"/>
    <property type="match status" value="1"/>
</dbReference>
<comment type="caution">
    <text evidence="1">The sequence shown here is derived from an EMBL/GenBank/DDBJ whole genome shotgun (WGS) entry which is preliminary data.</text>
</comment>
<proteinExistence type="predicted"/>
<dbReference type="Gene3D" id="1.10.10.10">
    <property type="entry name" value="Winged helix-like DNA-binding domain superfamily/Winged helix DNA-binding domain"/>
    <property type="match status" value="1"/>
</dbReference>
<dbReference type="Proteomes" id="UP001139353">
    <property type="component" value="Unassembled WGS sequence"/>
</dbReference>
<keyword evidence="2" id="KW-1185">Reference proteome</keyword>
<dbReference type="InterPro" id="IPR026433">
    <property type="entry name" value="MarR_EPS"/>
</dbReference>
<dbReference type="InterPro" id="IPR036388">
    <property type="entry name" value="WH-like_DNA-bd_sf"/>
</dbReference>
<evidence type="ECO:0000313" key="1">
    <source>
        <dbReference type="EMBL" id="MCK9688347.1"/>
    </source>
</evidence>